<name>A0A974C5A4_XENLA</name>
<accession>A0A974C5A4</accession>
<dbReference type="Proteomes" id="UP000694892">
    <property type="component" value="Chromosome 8S"/>
</dbReference>
<reference evidence="2" key="1">
    <citation type="journal article" date="2016" name="Nature">
        <title>Genome evolution in the allotetraploid frog Xenopus laevis.</title>
        <authorList>
            <person name="Session A.M."/>
            <person name="Uno Y."/>
            <person name="Kwon T."/>
            <person name="Chapman J.A."/>
            <person name="Toyoda A."/>
            <person name="Takahashi S."/>
            <person name="Fukui A."/>
            <person name="Hikosaka A."/>
            <person name="Suzuki A."/>
            <person name="Kondo M."/>
            <person name="van Heeringen S.J."/>
            <person name="Quigley I."/>
            <person name="Heinz S."/>
            <person name="Ogino H."/>
            <person name="Ochi H."/>
            <person name="Hellsten U."/>
            <person name="Lyons J.B."/>
            <person name="Simakov O."/>
            <person name="Putnam N."/>
            <person name="Stites J."/>
            <person name="Kuroki Y."/>
            <person name="Tanaka T."/>
            <person name="Michiue T."/>
            <person name="Watanabe M."/>
            <person name="Bogdanovic O."/>
            <person name="Lister R."/>
            <person name="Georgiou G."/>
            <person name="Paranjpe S.S."/>
            <person name="van Kruijsbergen I."/>
            <person name="Shu S."/>
            <person name="Carlson J."/>
            <person name="Kinoshita T."/>
            <person name="Ohta Y."/>
            <person name="Mawaribuchi S."/>
            <person name="Jenkins J."/>
            <person name="Grimwood J."/>
            <person name="Schmutz J."/>
            <person name="Mitros T."/>
            <person name="Mozaffari S.V."/>
            <person name="Suzuki Y."/>
            <person name="Haramoto Y."/>
            <person name="Yamamoto T.S."/>
            <person name="Takagi C."/>
            <person name="Heald R."/>
            <person name="Miller K."/>
            <person name="Haudenschild C."/>
            <person name="Kitzman J."/>
            <person name="Nakayama T."/>
            <person name="Izutsu Y."/>
            <person name="Robert J."/>
            <person name="Fortriede J."/>
            <person name="Burns K."/>
            <person name="Lotay V."/>
            <person name="Karimi K."/>
            <person name="Yasuoka Y."/>
            <person name="Dichmann D.S."/>
            <person name="Flajnik M.F."/>
            <person name="Houston D.W."/>
            <person name="Shendure J."/>
            <person name="DuPasquier L."/>
            <person name="Vize P.D."/>
            <person name="Zorn A.M."/>
            <person name="Ito M."/>
            <person name="Marcotte E.M."/>
            <person name="Wallingford J.B."/>
            <person name="Ito Y."/>
            <person name="Asashima M."/>
            <person name="Ueno N."/>
            <person name="Matsuda Y."/>
            <person name="Veenstra G.J."/>
            <person name="Fujiyama A."/>
            <person name="Harland R.M."/>
            <person name="Taira M."/>
            <person name="Rokhsar D.S."/>
        </authorList>
    </citation>
    <scope>NUCLEOTIDE SEQUENCE [LARGE SCALE GENOMIC DNA]</scope>
    <source>
        <strain evidence="2">J</strain>
    </source>
</reference>
<gene>
    <name evidence="1" type="ORF">XELAEV_18043010mg</name>
</gene>
<proteinExistence type="predicted"/>
<dbReference type="EMBL" id="CM004481">
    <property type="protein sequence ID" value="OCT66759.1"/>
    <property type="molecule type" value="Genomic_DNA"/>
</dbReference>
<evidence type="ECO:0000313" key="1">
    <source>
        <dbReference type="EMBL" id="OCT66759.1"/>
    </source>
</evidence>
<protein>
    <submittedName>
        <fullName evidence="1">Uncharacterized protein</fullName>
    </submittedName>
</protein>
<organism evidence="1 2">
    <name type="scientific">Xenopus laevis</name>
    <name type="common">African clawed frog</name>
    <dbReference type="NCBI Taxonomy" id="8355"/>
    <lineage>
        <taxon>Eukaryota</taxon>
        <taxon>Metazoa</taxon>
        <taxon>Chordata</taxon>
        <taxon>Craniata</taxon>
        <taxon>Vertebrata</taxon>
        <taxon>Euteleostomi</taxon>
        <taxon>Amphibia</taxon>
        <taxon>Batrachia</taxon>
        <taxon>Anura</taxon>
        <taxon>Pipoidea</taxon>
        <taxon>Pipidae</taxon>
        <taxon>Xenopodinae</taxon>
        <taxon>Xenopus</taxon>
        <taxon>Xenopus</taxon>
    </lineage>
</organism>
<dbReference type="AlphaFoldDB" id="A0A974C5A4"/>
<sequence length="90" mass="10227">MFSSGFYPALYSLCPIRIRDEKETLSSDVCETLQKGQNKNDGGGVYKMGGKKVHMSPYRHKSIIIISALKVTQAIRQRHLYAWRILNNPA</sequence>
<evidence type="ECO:0000313" key="2">
    <source>
        <dbReference type="Proteomes" id="UP000694892"/>
    </source>
</evidence>